<reference evidence="1" key="1">
    <citation type="journal article" date="2021" name="Proc. Natl. Acad. Sci. U.S.A.">
        <title>A Catalog of Tens of Thousands of Viruses from Human Metagenomes Reveals Hidden Associations with Chronic Diseases.</title>
        <authorList>
            <person name="Tisza M.J."/>
            <person name="Buck C.B."/>
        </authorList>
    </citation>
    <scope>NUCLEOTIDE SEQUENCE</scope>
    <source>
        <strain evidence="1">CtL4h4</strain>
    </source>
</reference>
<protein>
    <submittedName>
        <fullName evidence="1">Uncharacterized protein</fullName>
    </submittedName>
</protein>
<proteinExistence type="predicted"/>
<name>A0A8S5TH36_9VIRU</name>
<organism evidence="1">
    <name type="scientific">Phage sp. ctL4h4</name>
    <dbReference type="NCBI Taxonomy" id="2828005"/>
    <lineage>
        <taxon>Viruses</taxon>
    </lineage>
</organism>
<accession>A0A8S5TH36</accession>
<dbReference type="EMBL" id="BK032819">
    <property type="protein sequence ID" value="DAF62082.1"/>
    <property type="molecule type" value="Genomic_DNA"/>
</dbReference>
<sequence>MKSLSSFISESVLSGGKGVNDTHMFISALASIDPKIEEDSDFIHLEDGVLTLGRGQFWALPSYAKVLKQFNVKEIILDTENDKSNSLVGLTLPNQISDLDITIVGGRRFQIMGNNAPLTELNNIYITTDCVKTTPISITSLKKTDIKLNNCEFVHTNPQYDRLYNNNIEIFTKGEITFSKCKSNIAVEIHDDSKGKALYATMTKDAAESIIGGNVTDELNKLRDVLDIETPLLLTDYRITPHRGFEVGIINTKMKGYQKMYDNGDLNNPIKVDNKTSVIVLKNEKRVK</sequence>
<evidence type="ECO:0000313" key="1">
    <source>
        <dbReference type="EMBL" id="DAF62082.1"/>
    </source>
</evidence>